<evidence type="ECO:0000313" key="2">
    <source>
        <dbReference type="Proteomes" id="UP000032568"/>
    </source>
</evidence>
<reference evidence="1 2" key="1">
    <citation type="journal article" date="2015" name="Genome Announc.">
        <title>Draft Genome Sequences of Marine Isolates of Thalassomonas viridans and Thalassomonas actiniarum.</title>
        <authorList>
            <person name="Olonade I."/>
            <person name="van Zyl L.J."/>
            <person name="Trindade M."/>
        </authorList>
    </citation>
    <scope>NUCLEOTIDE SEQUENCE [LARGE SCALE GENOMIC DNA]</scope>
    <source>
        <strain evidence="1 2">A5K-106</strain>
    </source>
</reference>
<name>A0AAF0C283_9GAMM</name>
<dbReference type="RefSeq" id="WP_044830546.1">
    <property type="nucleotide sequence ID" value="NZ_CP059735.1"/>
</dbReference>
<reference evidence="1 2" key="2">
    <citation type="journal article" date="2022" name="Mar. Drugs">
        <title>Bioassay-Guided Fractionation Leads to the Detection of Cholic Acid Generated by the Rare Thalassomonas sp.</title>
        <authorList>
            <person name="Pheiffer F."/>
            <person name="Schneider Y.K."/>
            <person name="Hansen E.H."/>
            <person name="Andersen J.H."/>
            <person name="Isaksson J."/>
            <person name="Busche T."/>
            <person name="R C."/>
            <person name="Kalinowski J."/>
            <person name="Zyl L.V."/>
            <person name="Trindade M."/>
        </authorList>
    </citation>
    <scope>NUCLEOTIDE SEQUENCE [LARGE SCALE GENOMIC DNA]</scope>
    <source>
        <strain evidence="1 2">A5K-106</strain>
    </source>
</reference>
<gene>
    <name evidence="1" type="ORF">SG35_023515</name>
</gene>
<evidence type="ECO:0000313" key="1">
    <source>
        <dbReference type="EMBL" id="WDD98212.1"/>
    </source>
</evidence>
<dbReference type="KEGG" id="tact:SG35_023515"/>
<dbReference type="Proteomes" id="UP000032568">
    <property type="component" value="Chromosome"/>
</dbReference>
<keyword evidence="2" id="KW-1185">Reference proteome</keyword>
<accession>A0AAF0C283</accession>
<proteinExistence type="predicted"/>
<dbReference type="AlphaFoldDB" id="A0AAF0C283"/>
<sequence length="140" mass="15463">MINVVFASFLRGIFLRVWLSENEQLHQQLKQTIAVEVITSCQPGVQFIAAPLHGGAVKFDRGRSKFCVSFTYDGLQRQVMQSITDGRGNATTTRYLAYGEPAYQQPLTITSPENVTATLAVNLFGYVTAITQVGKSVIFL</sequence>
<dbReference type="EMBL" id="CP059735">
    <property type="protein sequence ID" value="WDD98212.1"/>
    <property type="molecule type" value="Genomic_DNA"/>
</dbReference>
<organism evidence="1 2">
    <name type="scientific">Thalassomonas actiniarum</name>
    <dbReference type="NCBI Taxonomy" id="485447"/>
    <lineage>
        <taxon>Bacteria</taxon>
        <taxon>Pseudomonadati</taxon>
        <taxon>Pseudomonadota</taxon>
        <taxon>Gammaproteobacteria</taxon>
        <taxon>Alteromonadales</taxon>
        <taxon>Colwelliaceae</taxon>
        <taxon>Thalassomonas</taxon>
    </lineage>
</organism>
<protein>
    <submittedName>
        <fullName evidence="1">Uncharacterized protein</fullName>
    </submittedName>
</protein>